<dbReference type="Gene3D" id="1.25.60.10">
    <property type="entry name" value="MgtE N-terminal domain-like"/>
    <property type="match status" value="1"/>
</dbReference>
<dbReference type="SUPFAM" id="SSF158791">
    <property type="entry name" value="MgtE N-terminal domain-like"/>
    <property type="match status" value="1"/>
</dbReference>
<keyword evidence="1" id="KW-0129">CBS domain</keyword>
<dbReference type="PANTHER" id="PTHR43773:SF1">
    <property type="entry name" value="MAGNESIUM TRANSPORTER MGTE"/>
    <property type="match status" value="1"/>
</dbReference>
<dbReference type="PANTHER" id="PTHR43773">
    <property type="entry name" value="MAGNESIUM TRANSPORTER MGTE"/>
    <property type="match status" value="1"/>
</dbReference>
<organism evidence="3 4">
    <name type="scientific">Clostridium yunnanense</name>
    <dbReference type="NCBI Taxonomy" id="2800325"/>
    <lineage>
        <taxon>Bacteria</taxon>
        <taxon>Bacillati</taxon>
        <taxon>Bacillota</taxon>
        <taxon>Clostridia</taxon>
        <taxon>Eubacteriales</taxon>
        <taxon>Clostridiaceae</taxon>
        <taxon>Clostridium</taxon>
    </lineage>
</organism>
<dbReference type="SUPFAM" id="SSF54631">
    <property type="entry name" value="CBS-domain pair"/>
    <property type="match status" value="1"/>
</dbReference>
<dbReference type="InterPro" id="IPR006668">
    <property type="entry name" value="Mg_transptr_MgtE_intracell_dom"/>
</dbReference>
<dbReference type="RefSeq" id="WP_200274628.1">
    <property type="nucleotide sequence ID" value="NZ_JAENHN010000071.1"/>
</dbReference>
<evidence type="ECO:0000313" key="3">
    <source>
        <dbReference type="EMBL" id="MBK1813972.1"/>
    </source>
</evidence>
<dbReference type="SMART" id="SM00924">
    <property type="entry name" value="MgtE_N"/>
    <property type="match status" value="1"/>
</dbReference>
<dbReference type="InterPro" id="IPR006669">
    <property type="entry name" value="MgtE_transporter"/>
</dbReference>
<protein>
    <submittedName>
        <fullName evidence="3">Magnesium transporter</fullName>
    </submittedName>
</protein>
<proteinExistence type="predicted"/>
<reference evidence="4" key="1">
    <citation type="submission" date="2021-01" db="EMBL/GenBank/DDBJ databases">
        <title>Genome public.</title>
        <authorList>
            <person name="Liu C."/>
            <person name="Sun Q."/>
        </authorList>
    </citation>
    <scope>NUCLEOTIDE SEQUENCE [LARGE SCALE GENOMIC DNA]</scope>
    <source>
        <strain evidence="4">YIM B02505</strain>
    </source>
</reference>
<dbReference type="Pfam" id="PF05239">
    <property type="entry name" value="PRC"/>
    <property type="match status" value="1"/>
</dbReference>
<accession>A0ABS1EX80</accession>
<dbReference type="Proteomes" id="UP000596739">
    <property type="component" value="Unassembled WGS sequence"/>
</dbReference>
<dbReference type="InterPro" id="IPR046342">
    <property type="entry name" value="CBS_dom_sf"/>
</dbReference>
<dbReference type="Pfam" id="PF03448">
    <property type="entry name" value="MgtE_N"/>
    <property type="match status" value="1"/>
</dbReference>
<evidence type="ECO:0000313" key="4">
    <source>
        <dbReference type="Proteomes" id="UP000596739"/>
    </source>
</evidence>
<keyword evidence="4" id="KW-1185">Reference proteome</keyword>
<dbReference type="CDD" id="cd04606">
    <property type="entry name" value="CBS_pair_Mg_transporter"/>
    <property type="match status" value="1"/>
</dbReference>
<evidence type="ECO:0000259" key="2">
    <source>
        <dbReference type="PROSITE" id="PS51371"/>
    </source>
</evidence>
<dbReference type="SMART" id="SM00116">
    <property type="entry name" value="CBS"/>
    <property type="match status" value="2"/>
</dbReference>
<comment type="caution">
    <text evidence="3">The sequence shown here is derived from an EMBL/GenBank/DDBJ whole genome shotgun (WGS) entry which is preliminary data.</text>
</comment>
<dbReference type="Gene3D" id="3.10.580.10">
    <property type="entry name" value="CBS-domain"/>
    <property type="match status" value="1"/>
</dbReference>
<feature type="domain" description="CBS" evidence="2">
    <location>
        <begin position="294"/>
        <end position="357"/>
    </location>
</feature>
<dbReference type="PROSITE" id="PS51371">
    <property type="entry name" value="CBS"/>
    <property type="match status" value="2"/>
</dbReference>
<dbReference type="InterPro" id="IPR027275">
    <property type="entry name" value="PRC-brl_dom"/>
</dbReference>
<dbReference type="Pfam" id="PF00571">
    <property type="entry name" value="CBS"/>
    <property type="match status" value="2"/>
</dbReference>
<dbReference type="InterPro" id="IPR038076">
    <property type="entry name" value="MgtE_N_sf"/>
</dbReference>
<feature type="domain" description="CBS" evidence="2">
    <location>
        <begin position="358"/>
        <end position="415"/>
    </location>
</feature>
<sequence>MKRLSVFLYSSILNKKIYDEFDDVLGILKDVYVTTEDGYPRIIGYKIKRDGSVFDYEFRNVDVYIKDSSKIRIETRGSKEILPRKYTYLLTQNLLDKKIVDINGKKVVRVNDLRIAEIAGEYRVVAVEAGQIARYRRVGLESFGKMMLKFMKQETTDQALMWDDVETLELINDSLQLSVPYKKLSNLHPADLADILEELDDKQRKQVFENLDDDLVADALEEIEPEFKGSIIRDLSVSKTAEILENMPNDEIADLLDELNEEEREKILVSLESEDAEEVKELLGYEDETVGSIMNKDFISFNIDVTIEETIDLLREMQPDEEVMHSVYITDENERLQGAVTIRQLVMNGREIKLQDIMDKNILKFKPDFHIEDAIELITKYDLLSVPVVDEDDKLVGMVLIHDIVDEFLLPIWKKKAKKAV</sequence>
<name>A0ABS1EX80_9CLOT</name>
<dbReference type="InterPro" id="IPR000644">
    <property type="entry name" value="CBS_dom"/>
</dbReference>
<dbReference type="EMBL" id="JAENHN010000071">
    <property type="protein sequence ID" value="MBK1813972.1"/>
    <property type="molecule type" value="Genomic_DNA"/>
</dbReference>
<gene>
    <name evidence="3" type="ORF">JHL18_25520</name>
</gene>
<evidence type="ECO:0000256" key="1">
    <source>
        <dbReference type="PROSITE-ProRule" id="PRU00703"/>
    </source>
</evidence>